<dbReference type="Pfam" id="PF12277">
    <property type="entry name" value="DUF3618"/>
    <property type="match status" value="1"/>
</dbReference>
<dbReference type="EMBL" id="BAAALS010000021">
    <property type="protein sequence ID" value="GAA1765200.1"/>
    <property type="molecule type" value="Genomic_DNA"/>
</dbReference>
<dbReference type="Proteomes" id="UP001500655">
    <property type="component" value="Unassembled WGS sequence"/>
</dbReference>
<evidence type="ECO:0000313" key="3">
    <source>
        <dbReference type="EMBL" id="GAA1765200.1"/>
    </source>
</evidence>
<protein>
    <recommendedName>
        <fullName evidence="5">DUF3618 domain-containing protein</fullName>
    </recommendedName>
</protein>
<sequence length="154" mass="15723">MTTEQRPPTAVAAAAEPFLAERETPVSPPPPGTSMSPAPTPPPAAPGEPPAALRPAPGASLGPAPVGTPAPPADPDELRREIAATRSDLADTLAALVAKGDMKARVSDELTHLRARATDTVRRSRTLIIAVSGALAAAVAGVVIWQLTRGKGRR</sequence>
<feature type="compositionally biased region" description="Low complexity" evidence="1">
    <location>
        <begin position="50"/>
        <end position="65"/>
    </location>
</feature>
<accession>A0ABN2KST9</accession>
<name>A0ABN2KST9_9ACTN</name>
<keyword evidence="2" id="KW-1133">Transmembrane helix</keyword>
<evidence type="ECO:0000256" key="2">
    <source>
        <dbReference type="SAM" id="Phobius"/>
    </source>
</evidence>
<keyword evidence="4" id="KW-1185">Reference proteome</keyword>
<dbReference type="RefSeq" id="WP_344084147.1">
    <property type="nucleotide sequence ID" value="NZ_BAAALS010000021.1"/>
</dbReference>
<feature type="compositionally biased region" description="Pro residues" evidence="1">
    <location>
        <begin position="26"/>
        <end position="49"/>
    </location>
</feature>
<keyword evidence="2" id="KW-0472">Membrane</keyword>
<comment type="caution">
    <text evidence="3">The sequence shown here is derived from an EMBL/GenBank/DDBJ whole genome shotgun (WGS) entry which is preliminary data.</text>
</comment>
<feature type="transmembrane region" description="Helical" evidence="2">
    <location>
        <begin position="126"/>
        <end position="147"/>
    </location>
</feature>
<dbReference type="InterPro" id="IPR022062">
    <property type="entry name" value="DUF3618"/>
</dbReference>
<reference evidence="3 4" key="1">
    <citation type="journal article" date="2019" name="Int. J. Syst. Evol. Microbiol.">
        <title>The Global Catalogue of Microorganisms (GCM) 10K type strain sequencing project: providing services to taxonomists for standard genome sequencing and annotation.</title>
        <authorList>
            <consortium name="The Broad Institute Genomics Platform"/>
            <consortium name="The Broad Institute Genome Sequencing Center for Infectious Disease"/>
            <person name="Wu L."/>
            <person name="Ma J."/>
        </authorList>
    </citation>
    <scope>NUCLEOTIDE SEQUENCE [LARGE SCALE GENOMIC DNA]</scope>
    <source>
        <strain evidence="3 4">JCM 13249</strain>
    </source>
</reference>
<evidence type="ECO:0000256" key="1">
    <source>
        <dbReference type="SAM" id="MobiDB-lite"/>
    </source>
</evidence>
<feature type="compositionally biased region" description="Low complexity" evidence="1">
    <location>
        <begin position="7"/>
        <end position="18"/>
    </location>
</feature>
<organism evidence="3 4">
    <name type="scientific">Luedemannella helvata</name>
    <dbReference type="NCBI Taxonomy" id="349315"/>
    <lineage>
        <taxon>Bacteria</taxon>
        <taxon>Bacillati</taxon>
        <taxon>Actinomycetota</taxon>
        <taxon>Actinomycetes</taxon>
        <taxon>Micromonosporales</taxon>
        <taxon>Micromonosporaceae</taxon>
        <taxon>Luedemannella</taxon>
    </lineage>
</organism>
<feature type="region of interest" description="Disordered" evidence="1">
    <location>
        <begin position="1"/>
        <end position="77"/>
    </location>
</feature>
<evidence type="ECO:0000313" key="4">
    <source>
        <dbReference type="Proteomes" id="UP001500655"/>
    </source>
</evidence>
<evidence type="ECO:0008006" key="5">
    <source>
        <dbReference type="Google" id="ProtNLM"/>
    </source>
</evidence>
<gene>
    <name evidence="3" type="ORF">GCM10009681_40310</name>
</gene>
<keyword evidence="2" id="KW-0812">Transmembrane</keyword>
<proteinExistence type="predicted"/>